<organism evidence="2 3">
    <name type="scientific">Araneus ventricosus</name>
    <name type="common">Orbweaver spider</name>
    <name type="synonym">Epeira ventricosa</name>
    <dbReference type="NCBI Taxonomy" id="182803"/>
    <lineage>
        <taxon>Eukaryota</taxon>
        <taxon>Metazoa</taxon>
        <taxon>Ecdysozoa</taxon>
        <taxon>Arthropoda</taxon>
        <taxon>Chelicerata</taxon>
        <taxon>Arachnida</taxon>
        <taxon>Araneae</taxon>
        <taxon>Araneomorphae</taxon>
        <taxon>Entelegynae</taxon>
        <taxon>Araneoidea</taxon>
        <taxon>Araneidae</taxon>
        <taxon>Araneus</taxon>
    </lineage>
</organism>
<keyword evidence="3" id="KW-1185">Reference proteome</keyword>
<name>A0A4Y2A1A6_ARAVE</name>
<protein>
    <submittedName>
        <fullName evidence="2">Uncharacterized protein</fullName>
    </submittedName>
</protein>
<evidence type="ECO:0000313" key="3">
    <source>
        <dbReference type="Proteomes" id="UP000499080"/>
    </source>
</evidence>
<dbReference type="AlphaFoldDB" id="A0A4Y2A1A6"/>
<evidence type="ECO:0000313" key="2">
    <source>
        <dbReference type="EMBL" id="GBL73165.1"/>
    </source>
</evidence>
<feature type="region of interest" description="Disordered" evidence="1">
    <location>
        <begin position="46"/>
        <end position="90"/>
    </location>
</feature>
<proteinExistence type="predicted"/>
<dbReference type="EMBL" id="BGPR01000003">
    <property type="protein sequence ID" value="GBL73165.1"/>
    <property type="molecule type" value="Genomic_DNA"/>
</dbReference>
<sequence>MKSKPVGKAHAPLRRDGGYRLLCCCRSNQGDSYLAEVRWLTPSAVDPTKKTRTSLKPRWPSGKVSASEPKGSRLTTGFHRRPAVYSPAAR</sequence>
<gene>
    <name evidence="2" type="ORF">AVEN_159241_1</name>
</gene>
<reference evidence="2 3" key="1">
    <citation type="journal article" date="2019" name="Sci. Rep.">
        <title>Orb-weaving spider Araneus ventricosus genome elucidates the spidroin gene catalogue.</title>
        <authorList>
            <person name="Kono N."/>
            <person name="Nakamura H."/>
            <person name="Ohtoshi R."/>
            <person name="Moran D.A.P."/>
            <person name="Shinohara A."/>
            <person name="Yoshida Y."/>
            <person name="Fujiwara M."/>
            <person name="Mori M."/>
            <person name="Tomita M."/>
            <person name="Arakawa K."/>
        </authorList>
    </citation>
    <scope>NUCLEOTIDE SEQUENCE [LARGE SCALE GENOMIC DNA]</scope>
</reference>
<dbReference type="Proteomes" id="UP000499080">
    <property type="component" value="Unassembled WGS sequence"/>
</dbReference>
<evidence type="ECO:0000256" key="1">
    <source>
        <dbReference type="SAM" id="MobiDB-lite"/>
    </source>
</evidence>
<accession>A0A4Y2A1A6</accession>
<comment type="caution">
    <text evidence="2">The sequence shown here is derived from an EMBL/GenBank/DDBJ whole genome shotgun (WGS) entry which is preliminary data.</text>
</comment>